<reference evidence="1 2" key="1">
    <citation type="submission" date="2024-06" db="EMBL/GenBank/DDBJ databases">
        <title>A chromosome level genome sequence of Diviner's sage (Salvia divinorum).</title>
        <authorList>
            <person name="Ford S.A."/>
            <person name="Ro D.-K."/>
            <person name="Ness R.W."/>
            <person name="Phillips M.A."/>
        </authorList>
    </citation>
    <scope>NUCLEOTIDE SEQUENCE [LARGE SCALE GENOMIC DNA]</scope>
    <source>
        <strain evidence="1">SAF-2024a</strain>
        <tissue evidence="1">Leaf</tissue>
    </source>
</reference>
<dbReference type="Proteomes" id="UP001567538">
    <property type="component" value="Unassembled WGS sequence"/>
</dbReference>
<dbReference type="EMBL" id="JBEAFC010000012">
    <property type="protein sequence ID" value="KAL1535231.1"/>
    <property type="molecule type" value="Genomic_DNA"/>
</dbReference>
<comment type="caution">
    <text evidence="1">The sequence shown here is derived from an EMBL/GenBank/DDBJ whole genome shotgun (WGS) entry which is preliminary data.</text>
</comment>
<gene>
    <name evidence="1" type="ORF">AAHA92_31313</name>
</gene>
<organism evidence="1 2">
    <name type="scientific">Salvia divinorum</name>
    <name type="common">Maria pastora</name>
    <name type="synonym">Diviner's sage</name>
    <dbReference type="NCBI Taxonomy" id="28513"/>
    <lineage>
        <taxon>Eukaryota</taxon>
        <taxon>Viridiplantae</taxon>
        <taxon>Streptophyta</taxon>
        <taxon>Embryophyta</taxon>
        <taxon>Tracheophyta</taxon>
        <taxon>Spermatophyta</taxon>
        <taxon>Magnoliopsida</taxon>
        <taxon>eudicotyledons</taxon>
        <taxon>Gunneridae</taxon>
        <taxon>Pentapetalae</taxon>
        <taxon>asterids</taxon>
        <taxon>lamiids</taxon>
        <taxon>Lamiales</taxon>
        <taxon>Lamiaceae</taxon>
        <taxon>Nepetoideae</taxon>
        <taxon>Mentheae</taxon>
        <taxon>Salviinae</taxon>
        <taxon>Salvia</taxon>
        <taxon>Salvia subgen. Calosphace</taxon>
    </lineage>
</organism>
<protein>
    <submittedName>
        <fullName evidence="1">Pentatricopeptide repeat-containing protein-like isoform X3</fullName>
    </submittedName>
</protein>
<evidence type="ECO:0000313" key="1">
    <source>
        <dbReference type="EMBL" id="KAL1535231.1"/>
    </source>
</evidence>
<name>A0ABD1FTR1_SALDI</name>
<dbReference type="AlphaFoldDB" id="A0ABD1FTR1"/>
<accession>A0ABD1FTR1</accession>
<evidence type="ECO:0000313" key="2">
    <source>
        <dbReference type="Proteomes" id="UP001567538"/>
    </source>
</evidence>
<sequence length="76" mass="9213">MDMTRHGIQHNLFSLQNLLKALGREKMVKELIQTYALQRNSVYIEIQILEYRFITLFCTLLLRLRKVTLQLRYSRK</sequence>
<keyword evidence="2" id="KW-1185">Reference proteome</keyword>
<proteinExistence type="predicted"/>